<dbReference type="Proteomes" id="UP001445076">
    <property type="component" value="Unassembled WGS sequence"/>
</dbReference>
<feature type="region of interest" description="Disordered" evidence="1">
    <location>
        <begin position="96"/>
        <end position="117"/>
    </location>
</feature>
<name>A0AAW0VUN5_CHEQU</name>
<gene>
    <name evidence="2" type="ORF">OTU49_013077</name>
</gene>
<evidence type="ECO:0000313" key="2">
    <source>
        <dbReference type="EMBL" id="KAK8720822.1"/>
    </source>
</evidence>
<keyword evidence="3" id="KW-1185">Reference proteome</keyword>
<reference evidence="2 3" key="1">
    <citation type="journal article" date="2024" name="BMC Genomics">
        <title>Genome assembly of redclaw crayfish (Cherax quadricarinatus) provides insights into its immune adaptation and hypoxia tolerance.</title>
        <authorList>
            <person name="Liu Z."/>
            <person name="Zheng J."/>
            <person name="Li H."/>
            <person name="Fang K."/>
            <person name="Wang S."/>
            <person name="He J."/>
            <person name="Zhou D."/>
            <person name="Weng S."/>
            <person name="Chi M."/>
            <person name="Gu Z."/>
            <person name="He J."/>
            <person name="Li F."/>
            <person name="Wang M."/>
        </authorList>
    </citation>
    <scope>NUCLEOTIDE SEQUENCE [LARGE SCALE GENOMIC DNA]</scope>
    <source>
        <strain evidence="2">ZL_2023a</strain>
    </source>
</reference>
<dbReference type="EMBL" id="JARKIK010000183">
    <property type="protein sequence ID" value="KAK8720822.1"/>
    <property type="molecule type" value="Genomic_DNA"/>
</dbReference>
<accession>A0AAW0VUN5</accession>
<comment type="caution">
    <text evidence="2">The sequence shown here is derived from an EMBL/GenBank/DDBJ whole genome shotgun (WGS) entry which is preliminary data.</text>
</comment>
<evidence type="ECO:0000256" key="1">
    <source>
        <dbReference type="SAM" id="MobiDB-lite"/>
    </source>
</evidence>
<evidence type="ECO:0000313" key="3">
    <source>
        <dbReference type="Proteomes" id="UP001445076"/>
    </source>
</evidence>
<feature type="non-terminal residue" evidence="2">
    <location>
        <position position="1"/>
    </location>
</feature>
<protein>
    <recommendedName>
        <fullName evidence="4">Fibronectin type-III domain-containing protein</fullName>
    </recommendedName>
</protein>
<organism evidence="2 3">
    <name type="scientific">Cherax quadricarinatus</name>
    <name type="common">Australian red claw crayfish</name>
    <dbReference type="NCBI Taxonomy" id="27406"/>
    <lineage>
        <taxon>Eukaryota</taxon>
        <taxon>Metazoa</taxon>
        <taxon>Ecdysozoa</taxon>
        <taxon>Arthropoda</taxon>
        <taxon>Crustacea</taxon>
        <taxon>Multicrustacea</taxon>
        <taxon>Malacostraca</taxon>
        <taxon>Eumalacostraca</taxon>
        <taxon>Eucarida</taxon>
        <taxon>Decapoda</taxon>
        <taxon>Pleocyemata</taxon>
        <taxon>Astacidea</taxon>
        <taxon>Parastacoidea</taxon>
        <taxon>Parastacidae</taxon>
        <taxon>Cherax</taxon>
    </lineage>
</organism>
<proteinExistence type="predicted"/>
<evidence type="ECO:0008006" key="4">
    <source>
        <dbReference type="Google" id="ProtNLM"/>
    </source>
</evidence>
<sequence>VTGTTLLPKPGPPGVTYNLENKMVNFRWRRTTSDLGSIMYSYLLTLTETACGPDTSAGWSTWSTWSTFFTWSTWSTNTSLSVPTVPYSTMVLSVKSRSEAGEGTAKTSSVTVPAEGE</sequence>
<dbReference type="AlphaFoldDB" id="A0AAW0VUN5"/>